<feature type="transmembrane region" description="Helical" evidence="10">
    <location>
        <begin position="155"/>
        <end position="175"/>
    </location>
</feature>
<proteinExistence type="predicted"/>
<feature type="transmembrane region" description="Helical" evidence="10">
    <location>
        <begin position="12"/>
        <end position="32"/>
    </location>
</feature>
<dbReference type="Pfam" id="PF02386">
    <property type="entry name" value="TrkH"/>
    <property type="match status" value="1"/>
</dbReference>
<evidence type="ECO:0000256" key="6">
    <source>
        <dbReference type="ARBA" id="ARBA00022958"/>
    </source>
</evidence>
<keyword evidence="2" id="KW-0813">Transport</keyword>
<protein>
    <submittedName>
        <fullName evidence="11">Trk family potassium uptake protein</fullName>
    </submittedName>
</protein>
<dbReference type="PANTHER" id="PTHR32024:SF1">
    <property type="entry name" value="KTR SYSTEM POTASSIUM UPTAKE PROTEIN B"/>
    <property type="match status" value="1"/>
</dbReference>
<keyword evidence="8" id="KW-0406">Ion transport</keyword>
<dbReference type="NCBIfam" id="TIGR00933">
    <property type="entry name" value="2a38"/>
    <property type="match status" value="1"/>
</dbReference>
<sequence>MLLSTRGNMSYAKISVLAFFTIIMIGTFLLSLPISSKSGEFTPFIDALFTATSATCVTGLVVYDTYNHFSVFGQIVILGLIQIGGLGFMIIATMFLLALRKRIGIKERGLLKDSVNSIHIGGVVRLTKHIIVGTFIFEGIAAIILAIIFNREMEISASIFNGIFHSISAFCNAGFDLMGRFNEYSSLTRYSNDTVMNIVILTLITIGGIGFIVWEDIYRHRHKFKYYQLHTKIVLCTTLFLILCSSILFYMLEANNLLENISVKEKILSSLFHAISPRTAGFNTVDTTSLSEGSKLLTIILMVIGGNSGSTAGGIKTTTFVVLILSVISSVRYSDELNIFGRRLEYNIIKRASSVITIYISSALVAMILISLIQPELVLSDIIFEVFSAIGTVGLSTGITSSLTTLSKLIIIILMFCGRIGSLAVVMAVAHNKKNTLVKSPIEKIIIG</sequence>
<feature type="transmembrane region" description="Helical" evidence="10">
    <location>
        <begin position="409"/>
        <end position="430"/>
    </location>
</feature>
<evidence type="ECO:0000256" key="9">
    <source>
        <dbReference type="ARBA" id="ARBA00023136"/>
    </source>
</evidence>
<accession>A0A6A7KD23</accession>
<keyword evidence="12" id="KW-1185">Reference proteome</keyword>
<keyword evidence="6" id="KW-0630">Potassium</keyword>
<feature type="transmembrane region" description="Helical" evidence="10">
    <location>
        <begin position="299"/>
        <end position="328"/>
    </location>
</feature>
<keyword evidence="4" id="KW-0633">Potassium transport</keyword>
<feature type="transmembrane region" description="Helical" evidence="10">
    <location>
        <begin position="348"/>
        <end position="370"/>
    </location>
</feature>
<dbReference type="InterPro" id="IPR004772">
    <property type="entry name" value="TrkH"/>
</dbReference>
<evidence type="ECO:0000256" key="2">
    <source>
        <dbReference type="ARBA" id="ARBA00022448"/>
    </source>
</evidence>
<name>A0A6A7KD23_9FIRM</name>
<evidence type="ECO:0000256" key="4">
    <source>
        <dbReference type="ARBA" id="ARBA00022538"/>
    </source>
</evidence>
<evidence type="ECO:0000313" key="12">
    <source>
        <dbReference type="Proteomes" id="UP000440004"/>
    </source>
</evidence>
<dbReference type="AlphaFoldDB" id="A0A6A7KD23"/>
<feature type="transmembrane region" description="Helical" evidence="10">
    <location>
        <begin position="195"/>
        <end position="214"/>
    </location>
</feature>
<evidence type="ECO:0000256" key="10">
    <source>
        <dbReference type="SAM" id="Phobius"/>
    </source>
</evidence>
<comment type="caution">
    <text evidence="11">The sequence shown here is derived from an EMBL/GenBank/DDBJ whole genome shotgun (WGS) entry which is preliminary data.</text>
</comment>
<feature type="transmembrane region" description="Helical" evidence="10">
    <location>
        <begin position="44"/>
        <end position="63"/>
    </location>
</feature>
<reference evidence="11 12" key="1">
    <citation type="submission" date="2019-10" db="EMBL/GenBank/DDBJ databases">
        <title>Alkalibaculum tamaniensis sp.nov., a new alkaliphilic acetogen, isolated on methoxylated aromatics from a mud volcano.</title>
        <authorList>
            <person name="Khomyakova M.A."/>
            <person name="Merkel A.Y."/>
            <person name="Bonch-Osmolovskaya E.A."/>
            <person name="Slobodkin A.I."/>
        </authorList>
    </citation>
    <scope>NUCLEOTIDE SEQUENCE [LARGE SCALE GENOMIC DNA]</scope>
    <source>
        <strain evidence="11 12">M08DMB</strain>
    </source>
</reference>
<evidence type="ECO:0000256" key="7">
    <source>
        <dbReference type="ARBA" id="ARBA00022989"/>
    </source>
</evidence>
<dbReference type="GO" id="GO:0015379">
    <property type="term" value="F:potassium:chloride symporter activity"/>
    <property type="evidence" value="ECO:0007669"/>
    <property type="project" value="InterPro"/>
</dbReference>
<evidence type="ECO:0000256" key="1">
    <source>
        <dbReference type="ARBA" id="ARBA00004651"/>
    </source>
</evidence>
<keyword evidence="7 10" id="KW-1133">Transmembrane helix</keyword>
<dbReference type="InterPro" id="IPR003445">
    <property type="entry name" value="Cat_transpt"/>
</dbReference>
<comment type="subcellular location">
    <subcellularLocation>
        <location evidence="1">Cell membrane</location>
        <topology evidence="1">Multi-pass membrane protein</topology>
    </subcellularLocation>
</comment>
<gene>
    <name evidence="11" type="ORF">GC105_15870</name>
</gene>
<evidence type="ECO:0000256" key="8">
    <source>
        <dbReference type="ARBA" id="ARBA00023065"/>
    </source>
</evidence>
<keyword evidence="3" id="KW-1003">Cell membrane</keyword>
<keyword evidence="9 10" id="KW-0472">Membrane</keyword>
<keyword evidence="5 10" id="KW-0812">Transmembrane</keyword>
<feature type="transmembrane region" description="Helical" evidence="10">
    <location>
        <begin position="75"/>
        <end position="99"/>
    </location>
</feature>
<feature type="transmembrane region" description="Helical" evidence="10">
    <location>
        <begin position="226"/>
        <end position="252"/>
    </location>
</feature>
<dbReference type="EMBL" id="WHNX01000050">
    <property type="protein sequence ID" value="MPW27245.1"/>
    <property type="molecule type" value="Genomic_DNA"/>
</dbReference>
<feature type="transmembrane region" description="Helical" evidence="10">
    <location>
        <begin position="130"/>
        <end position="149"/>
    </location>
</feature>
<evidence type="ECO:0000256" key="5">
    <source>
        <dbReference type="ARBA" id="ARBA00022692"/>
    </source>
</evidence>
<organism evidence="11 12">
    <name type="scientific">Alkalibaculum sporogenes</name>
    <dbReference type="NCBI Taxonomy" id="2655001"/>
    <lineage>
        <taxon>Bacteria</taxon>
        <taxon>Bacillati</taxon>
        <taxon>Bacillota</taxon>
        <taxon>Clostridia</taxon>
        <taxon>Eubacteriales</taxon>
        <taxon>Eubacteriaceae</taxon>
        <taxon>Alkalibaculum</taxon>
    </lineage>
</organism>
<dbReference type="GO" id="GO:0005886">
    <property type="term" value="C:plasma membrane"/>
    <property type="evidence" value="ECO:0007669"/>
    <property type="project" value="UniProtKB-SubCell"/>
</dbReference>
<dbReference type="Proteomes" id="UP000440004">
    <property type="component" value="Unassembled WGS sequence"/>
</dbReference>
<evidence type="ECO:0000313" key="11">
    <source>
        <dbReference type="EMBL" id="MPW27245.1"/>
    </source>
</evidence>
<evidence type="ECO:0000256" key="3">
    <source>
        <dbReference type="ARBA" id="ARBA00022475"/>
    </source>
</evidence>
<dbReference type="PANTHER" id="PTHR32024">
    <property type="entry name" value="TRK SYSTEM POTASSIUM UPTAKE PROTEIN TRKG-RELATED"/>
    <property type="match status" value="1"/>
</dbReference>